<dbReference type="EMBL" id="JARFYN010000035">
    <property type="protein sequence ID" value="MDL2408571.1"/>
    <property type="molecule type" value="Genomic_DNA"/>
</dbReference>
<dbReference type="Gene3D" id="1.20.58.1700">
    <property type="match status" value="1"/>
</dbReference>
<dbReference type="PANTHER" id="PTHR11895:SF169">
    <property type="entry name" value="GLUTAMYL-TRNA(GLN) AMIDOTRANSFERASE"/>
    <property type="match status" value="1"/>
</dbReference>
<dbReference type="Proteomes" id="UP001172630">
    <property type="component" value="Unassembled WGS sequence"/>
</dbReference>
<dbReference type="EC" id="3.5.1.54" evidence="3"/>
<dbReference type="Pfam" id="PF01425">
    <property type="entry name" value="Amidase"/>
    <property type="match status" value="1"/>
</dbReference>
<dbReference type="InterPro" id="IPR053844">
    <property type="entry name" value="AH_C"/>
</dbReference>
<reference evidence="3" key="1">
    <citation type="submission" date="2023-06" db="EMBL/GenBank/DDBJ databases">
        <title>Phylogenetic Diversity of Rhizobium strains.</title>
        <authorList>
            <person name="Moura F.T."/>
            <person name="Helene L.C.F."/>
            <person name="Hungria M."/>
        </authorList>
    </citation>
    <scope>NUCLEOTIDE SEQUENCE</scope>
    <source>
        <strain evidence="3">CCGE524</strain>
    </source>
</reference>
<dbReference type="Gene3D" id="3.10.490.10">
    <property type="entry name" value="Gamma-glutamyl cyclotransferase-like"/>
    <property type="match status" value="1"/>
</dbReference>
<evidence type="ECO:0000259" key="1">
    <source>
        <dbReference type="Pfam" id="PF01425"/>
    </source>
</evidence>
<dbReference type="Gene3D" id="3.90.1300.10">
    <property type="entry name" value="Amidase signature (AS) domain"/>
    <property type="match status" value="1"/>
</dbReference>
<name>A0ABT7KIV8_9HYPH</name>
<gene>
    <name evidence="3" type="primary">atzF</name>
    <name evidence="3" type="ORF">PY650_23570</name>
</gene>
<evidence type="ECO:0000313" key="4">
    <source>
        <dbReference type="Proteomes" id="UP001172630"/>
    </source>
</evidence>
<keyword evidence="4" id="KW-1185">Reference proteome</keyword>
<organism evidence="3 4">
    <name type="scientific">Rhizobium calliandrae</name>
    <dbReference type="NCBI Taxonomy" id="1312182"/>
    <lineage>
        <taxon>Bacteria</taxon>
        <taxon>Pseudomonadati</taxon>
        <taxon>Pseudomonadota</taxon>
        <taxon>Alphaproteobacteria</taxon>
        <taxon>Hyphomicrobiales</taxon>
        <taxon>Rhizobiaceae</taxon>
        <taxon>Rhizobium/Agrobacterium group</taxon>
        <taxon>Rhizobium</taxon>
    </lineage>
</organism>
<dbReference type="RefSeq" id="WP_285882001.1">
    <property type="nucleotide sequence ID" value="NZ_JARFYN010000035.1"/>
</dbReference>
<sequence>MGSASQNIGRGKSVTSSAFDISSLHGFYASGGTVAGVIEAVFARITKVDDPGIFLHLSDKRHLLQQAAALGPFDPAAKPLWGIPFAVKDNIDVAGMPTTAACPDFTYMPGADATVVRLLKEAGALVIGKTNLDQFATGLVGVRTPYPAPRNAMDPDLVPGGSSSGSAVATAQGIVSFALGTDTAGSGRVPAGLNNIVGLKPSLGAISTTGVIPACRTLDCVSIFALTVEDAWRVFEVAARHDATDAYSKTIPADGFGQTLPVLTIGVPAGADRLFFGDAVMEAAYDTALQMLTKLGHRLVEVPFGDFYEVANLLYEGAWVAERYAAVKDFFDAKEASFHPVTRKIYSGAKQLSAADAFKGLYALQALTQKVAPLIASVDLFCVPTAPTHYRRADIEAEPIRENSRLGTYTNFVNLLDMCGIAVPTGLRSDGRPASVTLLAPSGKDGLIAALARDLHRASGLTLGATGWHQPRWEERRAADEPRMIDIVVVGAHLSGMPLNVQLRDLDGRLARHARTSACYRLYALAGQVPAKPGLIRVGAEAGGQIDVEVWQLAPAAFGQFVAAVPPPLCIGTIALSDGTSAKGFLVEATAIADATDITHYGGWRSYVAATT</sequence>
<dbReference type="InterPro" id="IPR023631">
    <property type="entry name" value="Amidase_dom"/>
</dbReference>
<dbReference type="InterPro" id="IPR014085">
    <property type="entry name" value="Allophanate_hydrolase"/>
</dbReference>
<evidence type="ECO:0000259" key="2">
    <source>
        <dbReference type="Pfam" id="PF21986"/>
    </source>
</evidence>
<dbReference type="GO" id="GO:0004039">
    <property type="term" value="F:allophanate hydrolase activity"/>
    <property type="evidence" value="ECO:0007669"/>
    <property type="project" value="UniProtKB-EC"/>
</dbReference>
<proteinExistence type="predicted"/>
<evidence type="ECO:0000313" key="3">
    <source>
        <dbReference type="EMBL" id="MDL2408571.1"/>
    </source>
</evidence>
<feature type="domain" description="Amidase" evidence="1">
    <location>
        <begin position="37"/>
        <end position="447"/>
    </location>
</feature>
<keyword evidence="3" id="KW-0378">Hydrolase</keyword>
<dbReference type="InterPro" id="IPR000120">
    <property type="entry name" value="Amidase"/>
</dbReference>
<protein>
    <submittedName>
        <fullName evidence="3">Allophanate hydrolase</fullName>
        <ecNumber evidence="3">3.5.1.54</ecNumber>
    </submittedName>
</protein>
<dbReference type="SUPFAM" id="SSF75304">
    <property type="entry name" value="Amidase signature (AS) enzymes"/>
    <property type="match status" value="1"/>
</dbReference>
<feature type="domain" description="Allophanate hydrolase C-terminal" evidence="2">
    <location>
        <begin position="485"/>
        <end position="609"/>
    </location>
</feature>
<accession>A0ABT7KIV8</accession>
<dbReference type="InterPro" id="IPR036928">
    <property type="entry name" value="AS_sf"/>
</dbReference>
<dbReference type="NCBIfam" id="NF006043">
    <property type="entry name" value="PRK08186.1"/>
    <property type="match status" value="1"/>
</dbReference>
<comment type="caution">
    <text evidence="3">The sequence shown here is derived from an EMBL/GenBank/DDBJ whole genome shotgun (WGS) entry which is preliminary data.</text>
</comment>
<dbReference type="Pfam" id="PF21986">
    <property type="entry name" value="AH_C"/>
    <property type="match status" value="1"/>
</dbReference>
<dbReference type="PANTHER" id="PTHR11895">
    <property type="entry name" value="TRANSAMIDASE"/>
    <property type="match status" value="1"/>
</dbReference>
<dbReference type="NCBIfam" id="TIGR02713">
    <property type="entry name" value="allophanate_hyd"/>
    <property type="match status" value="1"/>
</dbReference>